<dbReference type="GO" id="GO:0006352">
    <property type="term" value="P:DNA-templated transcription initiation"/>
    <property type="evidence" value="ECO:0007669"/>
    <property type="project" value="InterPro"/>
</dbReference>
<accession>A0A396FUB6</accession>
<dbReference type="EMBL" id="QSJS01000003">
    <property type="protein sequence ID" value="RHD97066.1"/>
    <property type="molecule type" value="Genomic_DNA"/>
</dbReference>
<evidence type="ECO:0000256" key="3">
    <source>
        <dbReference type="ARBA" id="ARBA00023082"/>
    </source>
</evidence>
<evidence type="ECO:0000256" key="4">
    <source>
        <dbReference type="ARBA" id="ARBA00023125"/>
    </source>
</evidence>
<dbReference type="NCBIfam" id="TIGR02937">
    <property type="entry name" value="sigma70-ECF"/>
    <property type="match status" value="1"/>
</dbReference>
<evidence type="ECO:0000256" key="2">
    <source>
        <dbReference type="ARBA" id="ARBA00023015"/>
    </source>
</evidence>
<dbReference type="Proteomes" id="UP000283721">
    <property type="component" value="Unassembled WGS sequence"/>
</dbReference>
<dbReference type="SUPFAM" id="SSF88659">
    <property type="entry name" value="Sigma3 and sigma4 domains of RNA polymerase sigma factors"/>
    <property type="match status" value="1"/>
</dbReference>
<keyword evidence="3" id="KW-0731">Sigma factor</keyword>
<dbReference type="Proteomes" id="UP000283431">
    <property type="component" value="Unassembled WGS sequence"/>
</dbReference>
<evidence type="ECO:0000313" key="16">
    <source>
        <dbReference type="Proteomes" id="UP000284835"/>
    </source>
</evidence>
<dbReference type="Proteomes" id="UP000285209">
    <property type="component" value="Unassembled WGS sequence"/>
</dbReference>
<dbReference type="PANTHER" id="PTHR43133">
    <property type="entry name" value="RNA POLYMERASE ECF-TYPE SIGMA FACTO"/>
    <property type="match status" value="1"/>
</dbReference>
<dbReference type="GO" id="GO:0003677">
    <property type="term" value="F:DNA binding"/>
    <property type="evidence" value="ECO:0007669"/>
    <property type="project" value="UniProtKB-KW"/>
</dbReference>
<reference evidence="13 14" key="1">
    <citation type="submission" date="2018-08" db="EMBL/GenBank/DDBJ databases">
        <title>A genome reference for cultivated species of the human gut microbiota.</title>
        <authorList>
            <person name="Zou Y."/>
            <person name="Xue W."/>
            <person name="Luo G."/>
        </authorList>
    </citation>
    <scope>NUCLEOTIDE SEQUENCE [LARGE SCALE GENOMIC DNA]</scope>
    <source>
        <strain evidence="12 13">AF36-2BH</strain>
        <strain evidence="11 16">AM30-13AC</strain>
        <strain evidence="10 15">AM47-6BH</strain>
        <strain evidence="9 14">AM48-7</strain>
        <strain evidence="8 17">AM54-25XD</strain>
    </source>
</reference>
<dbReference type="Gene3D" id="1.10.10.10">
    <property type="entry name" value="Winged helix-like DNA-binding domain superfamily/Winged helix DNA-binding domain"/>
    <property type="match status" value="1"/>
</dbReference>
<evidence type="ECO:0000313" key="12">
    <source>
        <dbReference type="EMBL" id="RHL81246.1"/>
    </source>
</evidence>
<dbReference type="EMBL" id="QSEN01000045">
    <property type="protein sequence ID" value="RGZ73696.1"/>
    <property type="molecule type" value="Genomic_DNA"/>
</dbReference>
<comment type="caution">
    <text evidence="12">The sequence shown here is derived from an EMBL/GenBank/DDBJ whole genome shotgun (WGS) entry which is preliminary data.</text>
</comment>
<dbReference type="RefSeq" id="WP_118083594.1">
    <property type="nucleotide sequence ID" value="NZ_JADMPC010000014.1"/>
</dbReference>
<dbReference type="EMBL" id="QRPB01000004">
    <property type="protein sequence ID" value="RHL81246.1"/>
    <property type="molecule type" value="Genomic_DNA"/>
</dbReference>
<dbReference type="EMBL" id="QSDV01000044">
    <property type="protein sequence ID" value="RGZ14729.1"/>
    <property type="molecule type" value="Genomic_DNA"/>
</dbReference>
<feature type="domain" description="RNA polymerase sigma-70 region 2" evidence="6">
    <location>
        <begin position="22"/>
        <end position="88"/>
    </location>
</feature>
<dbReference type="AlphaFoldDB" id="A0A396FUB6"/>
<comment type="similarity">
    <text evidence="1">Belongs to the sigma-70 factor family. ECF subfamily.</text>
</comment>
<dbReference type="InterPro" id="IPR013325">
    <property type="entry name" value="RNA_pol_sigma_r2"/>
</dbReference>
<dbReference type="SUPFAM" id="SSF88946">
    <property type="entry name" value="Sigma2 domain of RNA polymerase sigma factors"/>
    <property type="match status" value="1"/>
</dbReference>
<dbReference type="GO" id="GO:0016987">
    <property type="term" value="F:sigma factor activity"/>
    <property type="evidence" value="ECO:0007669"/>
    <property type="project" value="UniProtKB-KW"/>
</dbReference>
<dbReference type="InterPro" id="IPR039425">
    <property type="entry name" value="RNA_pol_sigma-70-like"/>
</dbReference>
<dbReference type="Pfam" id="PF08281">
    <property type="entry name" value="Sigma70_r4_2"/>
    <property type="match status" value="1"/>
</dbReference>
<dbReference type="Proteomes" id="UP000284835">
    <property type="component" value="Unassembled WGS sequence"/>
</dbReference>
<evidence type="ECO:0000313" key="15">
    <source>
        <dbReference type="Proteomes" id="UP000283721"/>
    </source>
</evidence>
<evidence type="ECO:0000256" key="5">
    <source>
        <dbReference type="ARBA" id="ARBA00023163"/>
    </source>
</evidence>
<sequence length="171" mass="20069">MIADFLLVQKIRNGDNQAGNQLVEKYYSSIYQYCYLHTHNQEYAEDMVQETFERFFGALISGAEIKKAKSYLYNIAGNIIKNNYKKKKEIMTDQLPDIEDENPKNIEIRIDIERALEQLPEEIKEIVILFFFQGLKQKEIADLLNIKLSLVKYRVSKAKELLAKQLEVEKL</sequence>
<dbReference type="InterPro" id="IPR013249">
    <property type="entry name" value="RNA_pol_sigma70_r4_t2"/>
</dbReference>
<dbReference type="Gene3D" id="1.10.1740.10">
    <property type="match status" value="1"/>
</dbReference>
<evidence type="ECO:0000313" key="8">
    <source>
        <dbReference type="EMBL" id="RGZ14729.1"/>
    </source>
</evidence>
<dbReference type="InterPro" id="IPR013324">
    <property type="entry name" value="RNA_pol_sigma_r3/r4-like"/>
</dbReference>
<keyword evidence="5" id="KW-0804">Transcription</keyword>
<dbReference type="CDD" id="cd06171">
    <property type="entry name" value="Sigma70_r4"/>
    <property type="match status" value="1"/>
</dbReference>
<evidence type="ECO:0000313" key="10">
    <source>
        <dbReference type="EMBL" id="RGZ91653.1"/>
    </source>
</evidence>
<dbReference type="PANTHER" id="PTHR43133:SF8">
    <property type="entry name" value="RNA POLYMERASE SIGMA FACTOR HI_1459-RELATED"/>
    <property type="match status" value="1"/>
</dbReference>
<evidence type="ECO:0000313" key="17">
    <source>
        <dbReference type="Proteomes" id="UP000285209"/>
    </source>
</evidence>
<evidence type="ECO:0000313" key="11">
    <source>
        <dbReference type="EMBL" id="RHD97066.1"/>
    </source>
</evidence>
<evidence type="ECO:0000313" key="9">
    <source>
        <dbReference type="EMBL" id="RGZ73696.1"/>
    </source>
</evidence>
<gene>
    <name evidence="12" type="ORF">DW001_03960</name>
    <name evidence="11" type="ORF">DW775_04150</name>
    <name evidence="10" type="ORF">DW967_09975</name>
    <name evidence="9" type="ORF">DW975_14910</name>
    <name evidence="8" type="ORF">DXA03_14210</name>
</gene>
<feature type="domain" description="RNA polymerase sigma factor 70 region 4 type 2" evidence="7">
    <location>
        <begin position="111"/>
        <end position="162"/>
    </location>
</feature>
<keyword evidence="2" id="KW-0805">Transcription regulation</keyword>
<evidence type="ECO:0000259" key="7">
    <source>
        <dbReference type="Pfam" id="PF08281"/>
    </source>
</evidence>
<keyword evidence="4" id="KW-0238">DNA-binding</keyword>
<dbReference type="EMBL" id="QSES01000017">
    <property type="protein sequence ID" value="RGZ91653.1"/>
    <property type="molecule type" value="Genomic_DNA"/>
</dbReference>
<dbReference type="InterPro" id="IPR014284">
    <property type="entry name" value="RNA_pol_sigma-70_dom"/>
</dbReference>
<organism evidence="12 13">
    <name type="scientific">Agathobacter rectalis</name>
    <dbReference type="NCBI Taxonomy" id="39491"/>
    <lineage>
        <taxon>Bacteria</taxon>
        <taxon>Bacillati</taxon>
        <taxon>Bacillota</taxon>
        <taxon>Clostridia</taxon>
        <taxon>Lachnospirales</taxon>
        <taxon>Lachnospiraceae</taxon>
        <taxon>Agathobacter</taxon>
    </lineage>
</organism>
<name>A0A396FUB6_9FIRM</name>
<dbReference type="Pfam" id="PF04542">
    <property type="entry name" value="Sigma70_r2"/>
    <property type="match status" value="1"/>
</dbReference>
<dbReference type="InterPro" id="IPR036388">
    <property type="entry name" value="WH-like_DNA-bd_sf"/>
</dbReference>
<evidence type="ECO:0000313" key="14">
    <source>
        <dbReference type="Proteomes" id="UP000283431"/>
    </source>
</evidence>
<dbReference type="InterPro" id="IPR007627">
    <property type="entry name" value="RNA_pol_sigma70_r2"/>
</dbReference>
<evidence type="ECO:0000313" key="13">
    <source>
        <dbReference type="Proteomes" id="UP000266698"/>
    </source>
</evidence>
<protein>
    <submittedName>
        <fullName evidence="12">RNA polymerase sigma factor</fullName>
    </submittedName>
</protein>
<evidence type="ECO:0000259" key="6">
    <source>
        <dbReference type="Pfam" id="PF04542"/>
    </source>
</evidence>
<evidence type="ECO:0000256" key="1">
    <source>
        <dbReference type="ARBA" id="ARBA00010641"/>
    </source>
</evidence>
<proteinExistence type="inferred from homology"/>
<dbReference type="Proteomes" id="UP000266698">
    <property type="component" value="Unassembled WGS sequence"/>
</dbReference>